<proteinExistence type="predicted"/>
<dbReference type="InterPro" id="IPR032694">
    <property type="entry name" value="CopC/D"/>
</dbReference>
<comment type="caution">
    <text evidence="9">The sequence shown here is derived from an EMBL/GenBank/DDBJ whole genome shotgun (WGS) entry which is preliminary data.</text>
</comment>
<dbReference type="Gene3D" id="2.60.40.1220">
    <property type="match status" value="1"/>
</dbReference>
<dbReference type="GO" id="GO:0006825">
    <property type="term" value="P:copper ion transport"/>
    <property type="evidence" value="ECO:0007669"/>
    <property type="project" value="InterPro"/>
</dbReference>
<feature type="domain" description="CopC" evidence="8">
    <location>
        <begin position="29"/>
        <end position="122"/>
    </location>
</feature>
<keyword evidence="10" id="KW-1185">Reference proteome</keyword>
<evidence type="ECO:0000256" key="2">
    <source>
        <dbReference type="ARBA" id="ARBA00022723"/>
    </source>
</evidence>
<keyword evidence="2" id="KW-0479">Metal-binding</keyword>
<name>A0A2I1P8I4_9MICO</name>
<evidence type="ECO:0000256" key="1">
    <source>
        <dbReference type="ARBA" id="ARBA00004196"/>
    </source>
</evidence>
<dbReference type="Proteomes" id="UP000234206">
    <property type="component" value="Unassembled WGS sequence"/>
</dbReference>
<evidence type="ECO:0000256" key="3">
    <source>
        <dbReference type="ARBA" id="ARBA00022729"/>
    </source>
</evidence>
<dbReference type="SUPFAM" id="SSF81296">
    <property type="entry name" value="E set domains"/>
    <property type="match status" value="1"/>
</dbReference>
<organism evidence="9 10">
    <name type="scientific">Kytococcus schroeteri</name>
    <dbReference type="NCBI Taxonomy" id="138300"/>
    <lineage>
        <taxon>Bacteria</taxon>
        <taxon>Bacillati</taxon>
        <taxon>Actinomycetota</taxon>
        <taxon>Actinomycetes</taxon>
        <taxon>Micrococcales</taxon>
        <taxon>Kytococcaceae</taxon>
        <taxon>Kytococcus</taxon>
    </lineage>
</organism>
<evidence type="ECO:0000313" key="10">
    <source>
        <dbReference type="Proteomes" id="UP000234206"/>
    </source>
</evidence>
<dbReference type="PANTHER" id="PTHR34820">
    <property type="entry name" value="INNER MEMBRANE PROTEIN YEBZ"/>
    <property type="match status" value="1"/>
</dbReference>
<dbReference type="InterPro" id="IPR014756">
    <property type="entry name" value="Ig_E-set"/>
</dbReference>
<dbReference type="Pfam" id="PF04234">
    <property type="entry name" value="CopC"/>
    <property type="match status" value="1"/>
</dbReference>
<comment type="subcellular location">
    <subcellularLocation>
        <location evidence="1">Cell envelope</location>
    </subcellularLocation>
</comment>
<dbReference type="GO" id="GO:0046688">
    <property type="term" value="P:response to copper ion"/>
    <property type="evidence" value="ECO:0007669"/>
    <property type="project" value="InterPro"/>
</dbReference>
<evidence type="ECO:0000256" key="4">
    <source>
        <dbReference type="ARBA" id="ARBA00023008"/>
    </source>
</evidence>
<gene>
    <name evidence="9" type="ORF">CYJ76_10370</name>
</gene>
<reference evidence="9 10" key="1">
    <citation type="submission" date="2017-12" db="EMBL/GenBank/DDBJ databases">
        <title>Phylogenetic diversity of female urinary microbiome.</title>
        <authorList>
            <person name="Thomas-White K."/>
            <person name="Wolfe A.J."/>
        </authorList>
    </citation>
    <scope>NUCLEOTIDE SEQUENCE [LARGE SCALE GENOMIC DNA]</scope>
    <source>
        <strain evidence="9 10">UMB1298</strain>
    </source>
</reference>
<sequence>MRFSHTSLVRMVAGATLALCLTAAPASAHDVLEGSEPAAGETLSSAPESLDLTYSDTIQKVGAKVSVTDQDGQVVAEGAPQIDGPTASMELPGDLGEGTYTATWRVVSSDGHPISGTTEFTVGTGGGSSAAPSGSAAPTGGASEAPSSGETPTEAAPSGDTTTSPEAGATQDDGAPEEGGQDGPGTALWVGLGVAALVLVGGGLALARRR</sequence>
<dbReference type="GO" id="GO:0030313">
    <property type="term" value="C:cell envelope"/>
    <property type="evidence" value="ECO:0007669"/>
    <property type="project" value="UniProtKB-SubCell"/>
</dbReference>
<dbReference type="RefSeq" id="WP_101850040.1">
    <property type="nucleotide sequence ID" value="NZ_PKIZ01000023.1"/>
</dbReference>
<dbReference type="GO" id="GO:0042597">
    <property type="term" value="C:periplasmic space"/>
    <property type="evidence" value="ECO:0007669"/>
    <property type="project" value="InterPro"/>
</dbReference>
<dbReference type="InterPro" id="IPR014755">
    <property type="entry name" value="Cu-Rt/internalin_Ig-like"/>
</dbReference>
<dbReference type="OrthoDB" id="5242236at2"/>
<evidence type="ECO:0000313" key="9">
    <source>
        <dbReference type="EMBL" id="PKZ40920.1"/>
    </source>
</evidence>
<feature type="compositionally biased region" description="Low complexity" evidence="5">
    <location>
        <begin position="129"/>
        <end position="151"/>
    </location>
</feature>
<dbReference type="GO" id="GO:0005507">
    <property type="term" value="F:copper ion binding"/>
    <property type="evidence" value="ECO:0007669"/>
    <property type="project" value="InterPro"/>
</dbReference>
<dbReference type="PANTHER" id="PTHR34820:SF4">
    <property type="entry name" value="INNER MEMBRANE PROTEIN YEBZ"/>
    <property type="match status" value="1"/>
</dbReference>
<feature type="region of interest" description="Disordered" evidence="5">
    <location>
        <begin position="108"/>
        <end position="187"/>
    </location>
</feature>
<keyword evidence="3 7" id="KW-0732">Signal</keyword>
<keyword evidence="4" id="KW-0186">Copper</keyword>
<feature type="signal peptide" evidence="7">
    <location>
        <begin position="1"/>
        <end position="28"/>
    </location>
</feature>
<dbReference type="InterPro" id="IPR007348">
    <property type="entry name" value="CopC_dom"/>
</dbReference>
<keyword evidence="6" id="KW-0812">Transmembrane</keyword>
<feature type="chain" id="PRO_5014111354" evidence="7">
    <location>
        <begin position="29"/>
        <end position="210"/>
    </location>
</feature>
<accession>A0A2I1P8I4</accession>
<keyword evidence="6" id="KW-0472">Membrane</keyword>
<evidence type="ECO:0000256" key="7">
    <source>
        <dbReference type="SAM" id="SignalP"/>
    </source>
</evidence>
<evidence type="ECO:0000256" key="5">
    <source>
        <dbReference type="SAM" id="MobiDB-lite"/>
    </source>
</evidence>
<dbReference type="GO" id="GO:0005886">
    <property type="term" value="C:plasma membrane"/>
    <property type="evidence" value="ECO:0007669"/>
    <property type="project" value="TreeGrafter"/>
</dbReference>
<feature type="transmembrane region" description="Helical" evidence="6">
    <location>
        <begin position="187"/>
        <end position="207"/>
    </location>
</feature>
<keyword evidence="6" id="KW-1133">Transmembrane helix</keyword>
<evidence type="ECO:0000256" key="6">
    <source>
        <dbReference type="SAM" id="Phobius"/>
    </source>
</evidence>
<evidence type="ECO:0000259" key="8">
    <source>
        <dbReference type="Pfam" id="PF04234"/>
    </source>
</evidence>
<protein>
    <submittedName>
        <fullName evidence="9">Copper resistance protein CopC</fullName>
    </submittedName>
</protein>
<dbReference type="EMBL" id="PKIZ01000023">
    <property type="protein sequence ID" value="PKZ40920.1"/>
    <property type="molecule type" value="Genomic_DNA"/>
</dbReference>
<dbReference type="AlphaFoldDB" id="A0A2I1P8I4"/>